<dbReference type="PROSITE" id="PS51007">
    <property type="entry name" value="CYTC"/>
    <property type="match status" value="1"/>
</dbReference>
<keyword evidence="8" id="KW-1185">Reference proteome</keyword>
<keyword evidence="5" id="KW-0812">Transmembrane</keyword>
<feature type="domain" description="Cytochrome c" evidence="6">
    <location>
        <begin position="80"/>
        <end position="166"/>
    </location>
</feature>
<keyword evidence="5" id="KW-1133">Transmembrane helix</keyword>
<evidence type="ECO:0000256" key="1">
    <source>
        <dbReference type="ARBA" id="ARBA00022617"/>
    </source>
</evidence>
<gene>
    <name evidence="7" type="ORF">PQQ73_34940</name>
</gene>
<evidence type="ECO:0000259" key="6">
    <source>
        <dbReference type="PROSITE" id="PS51007"/>
    </source>
</evidence>
<dbReference type="Proteomes" id="UP001629392">
    <property type="component" value="Unassembled WGS sequence"/>
</dbReference>
<keyword evidence="5" id="KW-0472">Membrane</keyword>
<dbReference type="Pfam" id="PF13442">
    <property type="entry name" value="Cytochrome_CBB3"/>
    <property type="match status" value="1"/>
</dbReference>
<keyword evidence="2 4" id="KW-0479">Metal-binding</keyword>
<comment type="caution">
    <text evidence="7">The sequence shown here is derived from an EMBL/GenBank/DDBJ whole genome shotgun (WGS) entry which is preliminary data.</text>
</comment>
<dbReference type="Gene3D" id="1.10.760.10">
    <property type="entry name" value="Cytochrome c-like domain"/>
    <property type="match status" value="1"/>
</dbReference>
<dbReference type="RefSeq" id="WP_408157621.1">
    <property type="nucleotide sequence ID" value="NZ_JAQQCL010000046.1"/>
</dbReference>
<evidence type="ECO:0000313" key="7">
    <source>
        <dbReference type="EMBL" id="MFM0721497.1"/>
    </source>
</evidence>
<sequence length="184" mass="19428">MSKEREPSGSHVRTIFATLGLAAVGAVVVASGVIYSGVYDVSAASGHNPIVAWVLHATYEQSLHRHAVGAVVPSDLMDDSNIKAGAELYRSTCAQCHGAPGETLSPVGQGILPLAPKLLSATRRNNPPIMFWVIKNGVKMTAMPAFGKTWDDKQIWQMTAFLNKGRGISAKDYAALSAGASPVK</sequence>
<evidence type="ECO:0000256" key="5">
    <source>
        <dbReference type="SAM" id="Phobius"/>
    </source>
</evidence>
<reference evidence="7 8" key="1">
    <citation type="journal article" date="2024" name="Chem. Sci.">
        <title>Discovery of megapolipeptins by genome mining of a Burkholderiales bacteria collection.</title>
        <authorList>
            <person name="Paulo B.S."/>
            <person name="Recchia M.J.J."/>
            <person name="Lee S."/>
            <person name="Fergusson C.H."/>
            <person name="Romanowski S.B."/>
            <person name="Hernandez A."/>
            <person name="Krull N."/>
            <person name="Liu D.Y."/>
            <person name="Cavanagh H."/>
            <person name="Bos A."/>
            <person name="Gray C.A."/>
            <person name="Murphy B.T."/>
            <person name="Linington R.G."/>
            <person name="Eustaquio A.S."/>
        </authorList>
    </citation>
    <scope>NUCLEOTIDE SEQUENCE [LARGE SCALE GENOMIC DNA]</scope>
    <source>
        <strain evidence="7 8">RL17-350-BIC-E</strain>
    </source>
</reference>
<dbReference type="InterPro" id="IPR036909">
    <property type="entry name" value="Cyt_c-like_dom_sf"/>
</dbReference>
<evidence type="ECO:0000256" key="2">
    <source>
        <dbReference type="ARBA" id="ARBA00022723"/>
    </source>
</evidence>
<protein>
    <submittedName>
        <fullName evidence="7">Cytochrome c</fullName>
    </submittedName>
</protein>
<feature type="transmembrane region" description="Helical" evidence="5">
    <location>
        <begin position="12"/>
        <end position="35"/>
    </location>
</feature>
<organism evidence="7 8">
    <name type="scientific">Paraburkholderia strydomiana</name>
    <dbReference type="NCBI Taxonomy" id="1245417"/>
    <lineage>
        <taxon>Bacteria</taxon>
        <taxon>Pseudomonadati</taxon>
        <taxon>Pseudomonadota</taxon>
        <taxon>Betaproteobacteria</taxon>
        <taxon>Burkholderiales</taxon>
        <taxon>Burkholderiaceae</taxon>
        <taxon>Paraburkholderia</taxon>
    </lineage>
</organism>
<proteinExistence type="predicted"/>
<dbReference type="InterPro" id="IPR009056">
    <property type="entry name" value="Cyt_c-like_dom"/>
</dbReference>
<dbReference type="SUPFAM" id="SSF46626">
    <property type="entry name" value="Cytochrome c"/>
    <property type="match status" value="1"/>
</dbReference>
<evidence type="ECO:0000313" key="8">
    <source>
        <dbReference type="Proteomes" id="UP001629392"/>
    </source>
</evidence>
<dbReference type="EMBL" id="JAQQCL010000046">
    <property type="protein sequence ID" value="MFM0721497.1"/>
    <property type="molecule type" value="Genomic_DNA"/>
</dbReference>
<name>A0ABW9ERC3_9BURK</name>
<evidence type="ECO:0000256" key="3">
    <source>
        <dbReference type="ARBA" id="ARBA00023004"/>
    </source>
</evidence>
<keyword evidence="3 4" id="KW-0408">Iron</keyword>
<keyword evidence="1 4" id="KW-0349">Heme</keyword>
<evidence type="ECO:0000256" key="4">
    <source>
        <dbReference type="PROSITE-ProRule" id="PRU00433"/>
    </source>
</evidence>
<accession>A0ABW9ERC3</accession>